<keyword evidence="1" id="KW-0732">Signal</keyword>
<dbReference type="Proteomes" id="UP001211065">
    <property type="component" value="Unassembled WGS sequence"/>
</dbReference>
<evidence type="ECO:0000256" key="1">
    <source>
        <dbReference type="SAM" id="SignalP"/>
    </source>
</evidence>
<sequence length="158" mass="18274">MYMSLFALFMVLVLYVRMREIYSSLVKQEELDLLNSNFQKAKDELKLSKNLSLEKKEDVQAKTFSYCVKAKLEMQMYQNIKKVIQKKNAHEIVNNASTEKANNSSKKNENESNFSSVQSSLLRFGNSNFSDSKVKVIENLDVKWEIDEKLASVVEEVV</sequence>
<feature type="signal peptide" evidence="1">
    <location>
        <begin position="1"/>
        <end position="18"/>
    </location>
</feature>
<name>A0AAD5U5R0_9FUNG</name>
<accession>A0AAD5U5R0</accession>
<organism evidence="2 3">
    <name type="scientific">Clydaea vesicula</name>
    <dbReference type="NCBI Taxonomy" id="447962"/>
    <lineage>
        <taxon>Eukaryota</taxon>
        <taxon>Fungi</taxon>
        <taxon>Fungi incertae sedis</taxon>
        <taxon>Chytridiomycota</taxon>
        <taxon>Chytridiomycota incertae sedis</taxon>
        <taxon>Chytridiomycetes</taxon>
        <taxon>Lobulomycetales</taxon>
        <taxon>Lobulomycetaceae</taxon>
        <taxon>Clydaea</taxon>
    </lineage>
</organism>
<protein>
    <submittedName>
        <fullName evidence="2">Uncharacterized protein</fullName>
    </submittedName>
</protein>
<proteinExistence type="predicted"/>
<keyword evidence="3" id="KW-1185">Reference proteome</keyword>
<comment type="caution">
    <text evidence="2">The sequence shown here is derived from an EMBL/GenBank/DDBJ whole genome shotgun (WGS) entry which is preliminary data.</text>
</comment>
<reference evidence="2" key="1">
    <citation type="submission" date="2020-05" db="EMBL/GenBank/DDBJ databases">
        <title>Phylogenomic resolution of chytrid fungi.</title>
        <authorList>
            <person name="Stajich J.E."/>
            <person name="Amses K."/>
            <person name="Simmons R."/>
            <person name="Seto K."/>
            <person name="Myers J."/>
            <person name="Bonds A."/>
            <person name="Quandt C.A."/>
            <person name="Barry K."/>
            <person name="Liu P."/>
            <person name="Grigoriev I."/>
            <person name="Longcore J.E."/>
            <person name="James T.Y."/>
        </authorList>
    </citation>
    <scope>NUCLEOTIDE SEQUENCE</scope>
    <source>
        <strain evidence="2">JEL0476</strain>
    </source>
</reference>
<dbReference type="AlphaFoldDB" id="A0AAD5U5R0"/>
<feature type="chain" id="PRO_5042054005" evidence="1">
    <location>
        <begin position="19"/>
        <end position="158"/>
    </location>
</feature>
<dbReference type="EMBL" id="JADGJW010000065">
    <property type="protein sequence ID" value="KAJ3225298.1"/>
    <property type="molecule type" value="Genomic_DNA"/>
</dbReference>
<evidence type="ECO:0000313" key="2">
    <source>
        <dbReference type="EMBL" id="KAJ3225298.1"/>
    </source>
</evidence>
<gene>
    <name evidence="2" type="ORF">HK099_007033</name>
</gene>
<evidence type="ECO:0000313" key="3">
    <source>
        <dbReference type="Proteomes" id="UP001211065"/>
    </source>
</evidence>